<organism evidence="1 2">
    <name type="scientific">Brassica cretica</name>
    <name type="common">Mustard</name>
    <dbReference type="NCBI Taxonomy" id="69181"/>
    <lineage>
        <taxon>Eukaryota</taxon>
        <taxon>Viridiplantae</taxon>
        <taxon>Streptophyta</taxon>
        <taxon>Embryophyta</taxon>
        <taxon>Tracheophyta</taxon>
        <taxon>Spermatophyta</taxon>
        <taxon>Magnoliopsida</taxon>
        <taxon>eudicotyledons</taxon>
        <taxon>Gunneridae</taxon>
        <taxon>Pentapetalae</taxon>
        <taxon>rosids</taxon>
        <taxon>malvids</taxon>
        <taxon>Brassicales</taxon>
        <taxon>Brassicaceae</taxon>
        <taxon>Brassiceae</taxon>
        <taxon>Brassica</taxon>
    </lineage>
</organism>
<gene>
    <name evidence="1" type="ORF">F2Q69_00004124</name>
</gene>
<dbReference type="AlphaFoldDB" id="A0A8S9NSS8"/>
<evidence type="ECO:0000313" key="1">
    <source>
        <dbReference type="EMBL" id="KAF3506836.1"/>
    </source>
</evidence>
<reference evidence="1" key="1">
    <citation type="submission" date="2019-12" db="EMBL/GenBank/DDBJ databases">
        <title>Genome sequencing and annotation of Brassica cretica.</title>
        <authorList>
            <person name="Studholme D.J."/>
            <person name="Sarris P."/>
        </authorList>
    </citation>
    <scope>NUCLEOTIDE SEQUENCE</scope>
    <source>
        <strain evidence="1">PFS-109/04</strain>
        <tissue evidence="1">Leaf</tissue>
    </source>
</reference>
<comment type="caution">
    <text evidence="1">The sequence shown here is derived from an EMBL/GenBank/DDBJ whole genome shotgun (WGS) entry which is preliminary data.</text>
</comment>
<accession>A0A8S9NSS8</accession>
<sequence>MDGLDERKLVFDVLVLAGRGWTEWRAQIASFELDGSDESRLGVGCTVVGTDLMSVPLVLSLYLALSSLLIAPDIFMACPRPYMAVLNALAWHHTAIFSQTPPKPSHDQSKSFLDLTSQDNYFRTLLKLN</sequence>
<name>A0A8S9NSS8_BRACR</name>
<dbReference type="Proteomes" id="UP000712600">
    <property type="component" value="Unassembled WGS sequence"/>
</dbReference>
<dbReference type="EMBL" id="QGKX02001521">
    <property type="protein sequence ID" value="KAF3506836.1"/>
    <property type="molecule type" value="Genomic_DNA"/>
</dbReference>
<proteinExistence type="predicted"/>
<protein>
    <submittedName>
        <fullName evidence="1">Uncharacterized protein</fullName>
    </submittedName>
</protein>
<evidence type="ECO:0000313" key="2">
    <source>
        <dbReference type="Proteomes" id="UP000712600"/>
    </source>
</evidence>